<reference evidence="7 8" key="1">
    <citation type="journal article" date="2009" name="Science">
        <title>Green evolution and dynamic adaptations revealed by genomes of the marine picoeukaryotes Micromonas.</title>
        <authorList>
            <person name="Worden A.Z."/>
            <person name="Lee J.H."/>
            <person name="Mock T."/>
            <person name="Rouze P."/>
            <person name="Simmons M.P."/>
            <person name="Aerts A.L."/>
            <person name="Allen A.E."/>
            <person name="Cuvelier M.L."/>
            <person name="Derelle E."/>
            <person name="Everett M.V."/>
            <person name="Foulon E."/>
            <person name="Grimwood J."/>
            <person name="Gundlach H."/>
            <person name="Henrissat B."/>
            <person name="Napoli C."/>
            <person name="McDonald S.M."/>
            <person name="Parker M.S."/>
            <person name="Rombauts S."/>
            <person name="Salamov A."/>
            <person name="Von Dassow P."/>
            <person name="Badger J.H."/>
            <person name="Coutinho P.M."/>
            <person name="Demir E."/>
            <person name="Dubchak I."/>
            <person name="Gentemann C."/>
            <person name="Eikrem W."/>
            <person name="Gready J.E."/>
            <person name="John U."/>
            <person name="Lanier W."/>
            <person name="Lindquist E.A."/>
            <person name="Lucas S."/>
            <person name="Mayer K.F."/>
            <person name="Moreau H."/>
            <person name="Not F."/>
            <person name="Otillar R."/>
            <person name="Panaud O."/>
            <person name="Pangilinan J."/>
            <person name="Paulsen I."/>
            <person name="Piegu B."/>
            <person name="Poliakov A."/>
            <person name="Robbens S."/>
            <person name="Schmutz J."/>
            <person name="Toulza E."/>
            <person name="Wyss T."/>
            <person name="Zelensky A."/>
            <person name="Zhou K."/>
            <person name="Armbrust E.V."/>
            <person name="Bhattacharya D."/>
            <person name="Goodenough U.W."/>
            <person name="Van de Peer Y."/>
            <person name="Grigoriev I.V."/>
        </authorList>
    </citation>
    <scope>NUCLEOTIDE SEQUENCE [LARGE SCALE GENOMIC DNA]</scope>
    <source>
        <strain evidence="7 8">CCMP1545</strain>
    </source>
</reference>
<dbReference type="SUPFAM" id="SSF52540">
    <property type="entry name" value="P-loop containing nucleoside triphosphate hydrolases"/>
    <property type="match status" value="1"/>
</dbReference>
<organism evidence="8">
    <name type="scientific">Micromonas pusilla (strain CCMP1545)</name>
    <name type="common">Picoplanktonic green alga</name>
    <dbReference type="NCBI Taxonomy" id="564608"/>
    <lineage>
        <taxon>Eukaryota</taxon>
        <taxon>Viridiplantae</taxon>
        <taxon>Chlorophyta</taxon>
        <taxon>Mamiellophyceae</taxon>
        <taxon>Mamiellales</taxon>
        <taxon>Mamiellaceae</taxon>
        <taxon>Micromonas</taxon>
    </lineage>
</organism>
<dbReference type="eggNOG" id="KOG0244">
    <property type="taxonomic scope" value="Eukaryota"/>
</dbReference>
<evidence type="ECO:0000313" key="8">
    <source>
        <dbReference type="Proteomes" id="UP000001876"/>
    </source>
</evidence>
<evidence type="ECO:0000256" key="1">
    <source>
        <dbReference type="ARBA" id="ARBA00022741"/>
    </source>
</evidence>
<sequence length="352" mass="38865">RARPLVAKERLERARECLSYPPDGKTVVLGKNRRFHFDEVYHPDAEQCSVYENLVSPLVESCFNGYNATVFAYGQTGSGKTYTMGSSASNALTEDEVGIIPRVISDVFAGAEKLRGQSECVVRCAFLEVHNEEVRDLLHPDTPTKGISIRERADGAIVVSGIREERTRSYDDMLRLLENGSVARTTGATSMNAGSSRSHAIFTIILEQRHLTRERMRANRGAYSSAKFHLVDLAGSERNKRTRAIGARFKESININSGLLALGNVISALAGEEQRTLATARGEAPPPKTHVHVPYRESKLTRLLQDSLGGNSRTCMIACVSTADQNLEETLSTLKYAARARNIRNKVIVNRD</sequence>
<proteinExistence type="inferred from homology"/>
<dbReference type="Pfam" id="PF00225">
    <property type="entry name" value="Kinesin"/>
    <property type="match status" value="1"/>
</dbReference>
<dbReference type="InterPro" id="IPR027640">
    <property type="entry name" value="Kinesin-like_fam"/>
</dbReference>
<dbReference type="InterPro" id="IPR036961">
    <property type="entry name" value="Kinesin_motor_dom_sf"/>
</dbReference>
<keyword evidence="3 4" id="KW-0505">Motor protein</keyword>
<keyword evidence="2 4" id="KW-0067">ATP-binding</keyword>
<comment type="similarity">
    <text evidence="4 5">Belongs to the TRAFAC class myosin-kinesin ATPase superfamily. Kinesin family.</text>
</comment>
<dbReference type="SMART" id="SM00129">
    <property type="entry name" value="KISc"/>
    <property type="match status" value="1"/>
</dbReference>
<evidence type="ECO:0000256" key="3">
    <source>
        <dbReference type="ARBA" id="ARBA00023175"/>
    </source>
</evidence>
<keyword evidence="5" id="KW-0493">Microtubule</keyword>
<feature type="domain" description="Kinesin motor" evidence="6">
    <location>
        <begin position="1"/>
        <end position="343"/>
    </location>
</feature>
<name>C1N0X3_MICPC</name>
<dbReference type="InterPro" id="IPR019821">
    <property type="entry name" value="Kinesin_motor_CS"/>
</dbReference>
<keyword evidence="8" id="KW-1185">Reference proteome</keyword>
<dbReference type="GO" id="GO:0003777">
    <property type="term" value="F:microtubule motor activity"/>
    <property type="evidence" value="ECO:0007669"/>
    <property type="project" value="InterPro"/>
</dbReference>
<protein>
    <recommendedName>
        <fullName evidence="5">Kinesin-like protein</fullName>
    </recommendedName>
</protein>
<feature type="binding site" evidence="4">
    <location>
        <begin position="74"/>
        <end position="81"/>
    </location>
    <ligand>
        <name>ATP</name>
        <dbReference type="ChEBI" id="CHEBI:30616"/>
    </ligand>
</feature>
<evidence type="ECO:0000256" key="4">
    <source>
        <dbReference type="PROSITE-ProRule" id="PRU00283"/>
    </source>
</evidence>
<dbReference type="InterPro" id="IPR001752">
    <property type="entry name" value="Kinesin_motor_dom"/>
</dbReference>
<accession>C1N0X3</accession>
<dbReference type="InterPro" id="IPR027417">
    <property type="entry name" value="P-loop_NTPase"/>
</dbReference>
<dbReference type="GO" id="GO:0008017">
    <property type="term" value="F:microtubule binding"/>
    <property type="evidence" value="ECO:0007669"/>
    <property type="project" value="InterPro"/>
</dbReference>
<dbReference type="PROSITE" id="PS50067">
    <property type="entry name" value="KINESIN_MOTOR_2"/>
    <property type="match status" value="1"/>
</dbReference>
<dbReference type="GO" id="GO:0007018">
    <property type="term" value="P:microtubule-based movement"/>
    <property type="evidence" value="ECO:0007669"/>
    <property type="project" value="InterPro"/>
</dbReference>
<dbReference type="STRING" id="564608.C1N0X3"/>
<gene>
    <name evidence="7" type="ORF">MICPUCDRAFT_4372</name>
</gene>
<dbReference type="Gene3D" id="3.40.850.10">
    <property type="entry name" value="Kinesin motor domain"/>
    <property type="match status" value="1"/>
</dbReference>
<dbReference type="GO" id="GO:0005875">
    <property type="term" value="C:microtubule associated complex"/>
    <property type="evidence" value="ECO:0007669"/>
    <property type="project" value="TreeGrafter"/>
</dbReference>
<dbReference type="KEGG" id="mpp:MICPUCDRAFT_4372"/>
<dbReference type="PANTHER" id="PTHR47969">
    <property type="entry name" value="CHROMOSOME-ASSOCIATED KINESIN KIF4A-RELATED"/>
    <property type="match status" value="1"/>
</dbReference>
<dbReference type="PROSITE" id="PS00411">
    <property type="entry name" value="KINESIN_MOTOR_1"/>
    <property type="match status" value="1"/>
</dbReference>
<evidence type="ECO:0000256" key="5">
    <source>
        <dbReference type="RuleBase" id="RU000394"/>
    </source>
</evidence>
<evidence type="ECO:0000256" key="2">
    <source>
        <dbReference type="ARBA" id="ARBA00022840"/>
    </source>
</evidence>
<dbReference type="GO" id="GO:0005524">
    <property type="term" value="F:ATP binding"/>
    <property type="evidence" value="ECO:0007669"/>
    <property type="project" value="UniProtKB-UniRule"/>
</dbReference>
<dbReference type="AlphaFoldDB" id="C1N0X3"/>
<evidence type="ECO:0000259" key="6">
    <source>
        <dbReference type="PROSITE" id="PS50067"/>
    </source>
</evidence>
<dbReference type="GeneID" id="9687150"/>
<keyword evidence="1 4" id="KW-0547">Nucleotide-binding</keyword>
<dbReference type="PRINTS" id="PR00380">
    <property type="entry name" value="KINESINHEAVY"/>
</dbReference>
<dbReference type="PANTHER" id="PTHR47969:SF29">
    <property type="entry name" value="KINESIN-LIKE PROTEIN"/>
    <property type="match status" value="1"/>
</dbReference>
<dbReference type="GO" id="GO:0007052">
    <property type="term" value="P:mitotic spindle organization"/>
    <property type="evidence" value="ECO:0007669"/>
    <property type="project" value="TreeGrafter"/>
</dbReference>
<dbReference type="OrthoDB" id="3176171at2759"/>
<dbReference type="Proteomes" id="UP000001876">
    <property type="component" value="Unassembled WGS sequence"/>
</dbReference>
<feature type="non-terminal residue" evidence="7">
    <location>
        <position position="1"/>
    </location>
</feature>
<dbReference type="OMA" id="CINPAST"/>
<feature type="non-terminal residue" evidence="7">
    <location>
        <position position="352"/>
    </location>
</feature>
<dbReference type="GO" id="GO:0005874">
    <property type="term" value="C:microtubule"/>
    <property type="evidence" value="ECO:0007669"/>
    <property type="project" value="UniProtKB-KW"/>
</dbReference>
<dbReference type="EMBL" id="GG663744">
    <property type="protein sequence ID" value="EEH54099.1"/>
    <property type="molecule type" value="Genomic_DNA"/>
</dbReference>
<dbReference type="GO" id="GO:0051231">
    <property type="term" value="P:spindle elongation"/>
    <property type="evidence" value="ECO:0007669"/>
    <property type="project" value="TreeGrafter"/>
</dbReference>
<evidence type="ECO:0000313" key="7">
    <source>
        <dbReference type="EMBL" id="EEH54099.1"/>
    </source>
</evidence>
<dbReference type="RefSeq" id="XP_003061469.1">
    <property type="nucleotide sequence ID" value="XM_003061423.1"/>
</dbReference>